<organism evidence="1">
    <name type="scientific">uncultured Caudovirales phage</name>
    <dbReference type="NCBI Taxonomy" id="2100421"/>
    <lineage>
        <taxon>Viruses</taxon>
        <taxon>Duplodnaviria</taxon>
        <taxon>Heunggongvirae</taxon>
        <taxon>Uroviricota</taxon>
        <taxon>Caudoviricetes</taxon>
        <taxon>Peduoviridae</taxon>
        <taxon>Maltschvirus</taxon>
        <taxon>Maltschvirus maltsch</taxon>
    </lineage>
</organism>
<dbReference type="EMBL" id="LR796162">
    <property type="protein sequence ID" value="CAB4122782.1"/>
    <property type="molecule type" value="Genomic_DNA"/>
</dbReference>
<name>A0A6J5KNQ1_9CAUD</name>
<dbReference type="InterPro" id="IPR036390">
    <property type="entry name" value="WH_DNA-bd_sf"/>
</dbReference>
<proteinExistence type="predicted"/>
<gene>
    <name evidence="1" type="ORF">UFOVP33_52</name>
</gene>
<dbReference type="SUPFAM" id="SSF46785">
    <property type="entry name" value="Winged helix' DNA-binding domain"/>
    <property type="match status" value="1"/>
</dbReference>
<protein>
    <submittedName>
        <fullName evidence="1">Uncharacterized protein</fullName>
    </submittedName>
</protein>
<evidence type="ECO:0000313" key="1">
    <source>
        <dbReference type="EMBL" id="CAB4122782.1"/>
    </source>
</evidence>
<sequence>MSGKPQSYRSRVLRVVNASPDWLRADEIAKRTSLTYHQTIYALNALYNFDLVARLGSKRGSRWGSLVLIEHNPGAEAAKTLEEIFRGFATNHS</sequence>
<accession>A0A6J5KNQ1</accession>
<reference evidence="1" key="1">
    <citation type="submission" date="2020-04" db="EMBL/GenBank/DDBJ databases">
        <authorList>
            <person name="Chiriac C."/>
            <person name="Salcher M."/>
            <person name="Ghai R."/>
            <person name="Kavagutti S V."/>
        </authorList>
    </citation>
    <scope>NUCLEOTIDE SEQUENCE</scope>
</reference>